<sequence>MTIARLSRGQTLVLFVLTLLLMTLLVCLTLSLGSKVKEKMETQAVADAVAYSQAAQTARVFNEMALMSRAQIGHMVSQAAVNSLINWSSYYRSQVGAAVGAYQIASAPYWALVPCCFPYSGCSQFCGCAVGAIATINTSVARLAAYDAMIAARWEGLEAPAARRAMLLGRAAQLLFLDGQVLEYARYMLEMTDEKVAKRIVEDAQSGSPFGGEIRSNSNTAINEVMPGIGAVLPDILSQHHVFAAIGSRGHSFVTKRNFYPTADWAVTGGIQAQAITPPDVFMSQGGFGAGYWSAIPDHAGFGSSDVAAIADDHGFGSVVFNRGRPPCPTTSGGMMISASLLRATDIMDGSDMHAWLPSATSGLGMDMEPAQTRHDMGRCTRLGIGRCPSVWPMFMDYNYVHLVTPDNVWGQPKNYAVIQRDYAQRAGAGGDPWDLLFRFRFNPSNSGTEFDNRGVRLGPMFGGMDISQQTAVSTGISYYHRREHWREPPNLLNPYWRATLVTDDVDEEDMTDALDDSSVGWASEAYRALKAQGYKGMP</sequence>
<evidence type="ECO:0000313" key="1">
    <source>
        <dbReference type="EMBL" id="RKH41508.1"/>
    </source>
</evidence>
<comment type="caution">
    <text evidence="1">The sequence shown here is derived from an EMBL/GenBank/DDBJ whole genome shotgun (WGS) entry which is preliminary data.</text>
</comment>
<protein>
    <submittedName>
        <fullName evidence="1">Pilus assembly protein</fullName>
    </submittedName>
</protein>
<name>A0A3A8NB53_9BACT</name>
<evidence type="ECO:0000313" key="2">
    <source>
        <dbReference type="Proteomes" id="UP000273405"/>
    </source>
</evidence>
<dbReference type="Proteomes" id="UP000273405">
    <property type="component" value="Unassembled WGS sequence"/>
</dbReference>
<accession>A0A3A8NB53</accession>
<reference evidence="2" key="1">
    <citation type="submission" date="2018-09" db="EMBL/GenBank/DDBJ databases">
        <authorList>
            <person name="Livingstone P.G."/>
            <person name="Whitworth D.E."/>
        </authorList>
    </citation>
    <scope>NUCLEOTIDE SEQUENCE [LARGE SCALE GENOMIC DNA]</scope>
    <source>
        <strain evidence="2">CA040B</strain>
    </source>
</reference>
<dbReference type="OrthoDB" id="5522648at2"/>
<proteinExistence type="predicted"/>
<keyword evidence="2" id="KW-1185">Reference proteome</keyword>
<gene>
    <name evidence="1" type="ORF">D7X12_18060</name>
</gene>
<organism evidence="1 2">
    <name type="scientific">Corallococcus sicarius</name>
    <dbReference type="NCBI Taxonomy" id="2316726"/>
    <lineage>
        <taxon>Bacteria</taxon>
        <taxon>Pseudomonadati</taxon>
        <taxon>Myxococcota</taxon>
        <taxon>Myxococcia</taxon>
        <taxon>Myxococcales</taxon>
        <taxon>Cystobacterineae</taxon>
        <taxon>Myxococcaceae</taxon>
        <taxon>Corallococcus</taxon>
    </lineage>
</organism>
<dbReference type="AlphaFoldDB" id="A0A3A8NB53"/>
<dbReference type="EMBL" id="RAWG01000105">
    <property type="protein sequence ID" value="RKH41508.1"/>
    <property type="molecule type" value="Genomic_DNA"/>
</dbReference>
<dbReference type="RefSeq" id="WP_120626513.1">
    <property type="nucleotide sequence ID" value="NZ_RAWG01000105.1"/>
</dbReference>